<keyword evidence="3" id="KW-1185">Reference proteome</keyword>
<feature type="region of interest" description="Disordered" evidence="1">
    <location>
        <begin position="290"/>
        <end position="309"/>
    </location>
</feature>
<dbReference type="KEGG" id="cap:CLDAP_02370"/>
<proteinExistence type="predicted"/>
<dbReference type="eggNOG" id="COG4279">
    <property type="taxonomic scope" value="Bacteria"/>
</dbReference>
<dbReference type="Proteomes" id="UP000007880">
    <property type="component" value="Chromosome"/>
</dbReference>
<dbReference type="OrthoDB" id="188274at2"/>
<name>I0HZ39_CALAS</name>
<dbReference type="PANTHER" id="PTHR38133:SF1">
    <property type="entry name" value="SLR1429 PROTEIN"/>
    <property type="match status" value="1"/>
</dbReference>
<dbReference type="HOGENOM" id="CLU_053146_2_2_0"/>
<dbReference type="AlphaFoldDB" id="I0HZ39"/>
<protein>
    <submittedName>
        <fullName evidence="2">Uncharacterized protein</fullName>
    </submittedName>
</protein>
<accession>I0HZ39</accession>
<evidence type="ECO:0000256" key="1">
    <source>
        <dbReference type="SAM" id="MobiDB-lite"/>
    </source>
</evidence>
<evidence type="ECO:0000313" key="2">
    <source>
        <dbReference type="EMBL" id="BAL98276.1"/>
    </source>
</evidence>
<dbReference type="RefSeq" id="WP_014431518.1">
    <property type="nucleotide sequence ID" value="NC_017079.1"/>
</dbReference>
<dbReference type="PANTHER" id="PTHR38133">
    <property type="entry name" value="SLR1429 PROTEIN"/>
    <property type="match status" value="1"/>
</dbReference>
<gene>
    <name evidence="2" type="ordered locus">CLDAP_02370</name>
</gene>
<reference evidence="2 3" key="1">
    <citation type="submission" date="2012-02" db="EMBL/GenBank/DDBJ databases">
        <title>Complete genome sequence of Caldilinea aerophila DSM 14535 (= NBRC 102666).</title>
        <authorList>
            <person name="Oguchi A."/>
            <person name="Hosoyama A."/>
            <person name="Sekine M."/>
            <person name="Fukai R."/>
            <person name="Kato Y."/>
            <person name="Nakamura S."/>
            <person name="Hanada S."/>
            <person name="Yamazaki S."/>
            <person name="Fujita N."/>
        </authorList>
    </citation>
    <scope>NUCLEOTIDE SEQUENCE [LARGE SCALE GENOMIC DNA]</scope>
    <source>
        <strain evidence="3">DSM 14535 / JCM 11387 / NBRC 104270 / STL-6-O1</strain>
    </source>
</reference>
<dbReference type="EMBL" id="AP012337">
    <property type="protein sequence ID" value="BAL98276.1"/>
    <property type="molecule type" value="Genomic_DNA"/>
</dbReference>
<sequence>MAAAIHSTPNNPSILNAWWSQRWVKFMQQVQAITDPALLRGLRVKRLEVRPGLIQAQVVDRDNGSIQVEVRVPPLTDAQWNAVIAALAGQAIFAAQLLAGAIPAEIEQVFTEAGACLLPSDSREIEQRCEPVQDSARALSAVYRQLGEMVAEDPWLLLRLRGRDRQQVLDALQERRNLALQELNVQAAVDSKAASGHDQNAFYTRTVPGQNQEAEPSLALEACIADFWGRRRVLEDVHYHLVRPAVELALLRRLGPITSTAEGLMAYQQLQELYHRVTLRAWEIAFSPDGDEVDPEFHEGEGEESDTGE</sequence>
<organism evidence="2 3">
    <name type="scientific">Caldilinea aerophila (strain DSM 14535 / JCM 11387 / NBRC 104270 / STL-6-O1)</name>
    <dbReference type="NCBI Taxonomy" id="926550"/>
    <lineage>
        <taxon>Bacteria</taxon>
        <taxon>Bacillati</taxon>
        <taxon>Chloroflexota</taxon>
        <taxon>Caldilineae</taxon>
        <taxon>Caldilineales</taxon>
        <taxon>Caldilineaceae</taxon>
        <taxon>Caldilinea</taxon>
    </lineage>
</organism>
<evidence type="ECO:0000313" key="3">
    <source>
        <dbReference type="Proteomes" id="UP000007880"/>
    </source>
</evidence>
<dbReference type="STRING" id="926550.CLDAP_02370"/>